<feature type="domain" description="YjiS-like" evidence="1">
    <location>
        <begin position="25"/>
        <end position="59"/>
    </location>
</feature>
<protein>
    <submittedName>
        <fullName evidence="2">DUF1127 domain-containing protein</fullName>
    </submittedName>
</protein>
<dbReference type="Pfam" id="PF06568">
    <property type="entry name" value="YjiS-like"/>
    <property type="match status" value="1"/>
</dbReference>
<organism evidence="2 3">
    <name type="scientific">Paracoccus siganidrum</name>
    <dbReference type="NCBI Taxonomy" id="1276757"/>
    <lineage>
        <taxon>Bacteria</taxon>
        <taxon>Pseudomonadati</taxon>
        <taxon>Pseudomonadota</taxon>
        <taxon>Alphaproteobacteria</taxon>
        <taxon>Rhodobacterales</taxon>
        <taxon>Paracoccaceae</taxon>
        <taxon>Paracoccus</taxon>
    </lineage>
</organism>
<dbReference type="EMBL" id="QZEW01000080">
    <property type="protein sequence ID" value="RJL08080.1"/>
    <property type="molecule type" value="Genomic_DNA"/>
</dbReference>
<evidence type="ECO:0000259" key="1">
    <source>
        <dbReference type="Pfam" id="PF06568"/>
    </source>
</evidence>
<gene>
    <name evidence="2" type="ORF">D3P05_16730</name>
</gene>
<proteinExistence type="predicted"/>
<dbReference type="InterPro" id="IPR009506">
    <property type="entry name" value="YjiS-like"/>
</dbReference>
<dbReference type="Proteomes" id="UP000283587">
    <property type="component" value="Unassembled WGS sequence"/>
</dbReference>
<dbReference type="AlphaFoldDB" id="A0A419A3R8"/>
<name>A0A419A3R8_9RHOB</name>
<accession>A0A419A3R8</accession>
<reference evidence="3" key="1">
    <citation type="submission" date="2018-09" db="EMBL/GenBank/DDBJ databases">
        <title>Paracoccus onubensis nov. sp. a moderate halophilic bacterium isolated from Gruta de las Maravillas (Aracena, Spain).</title>
        <authorList>
            <person name="Jurado V."/>
            <person name="Gutierrez-Patricio S."/>
            <person name="Gonzalez-Pimentel J.L."/>
            <person name="Miller A.Z."/>
            <person name="Laiz L."/>
            <person name="Saiz-Jimenez C."/>
        </authorList>
    </citation>
    <scope>NUCLEOTIDE SEQUENCE [LARGE SCALE GENOMIC DNA]</scope>
    <source>
        <strain evidence="3">DSM 26381</strain>
    </source>
</reference>
<comment type="caution">
    <text evidence="2">The sequence shown here is derived from an EMBL/GenBank/DDBJ whole genome shotgun (WGS) entry which is preliminary data.</text>
</comment>
<dbReference type="OrthoDB" id="8116725at2"/>
<dbReference type="RefSeq" id="WP_036749231.1">
    <property type="nucleotide sequence ID" value="NZ_QZEW01000080.1"/>
</dbReference>
<keyword evidence="3" id="KW-1185">Reference proteome</keyword>
<evidence type="ECO:0000313" key="3">
    <source>
        <dbReference type="Proteomes" id="UP000283587"/>
    </source>
</evidence>
<sequence length="65" mass="7190">MSAVEMSHSRAAAGGLGQVFVRVTAMVAAWNDARITRRELHRLTDRELTDIGLTRGDIERVVRGL</sequence>
<evidence type="ECO:0000313" key="2">
    <source>
        <dbReference type="EMBL" id="RJL08080.1"/>
    </source>
</evidence>